<dbReference type="GO" id="GO:0009451">
    <property type="term" value="P:RNA modification"/>
    <property type="evidence" value="ECO:0007669"/>
    <property type="project" value="InterPro"/>
</dbReference>
<accession>A0A2I0ANU3</accession>
<dbReference type="InterPro" id="IPR002885">
    <property type="entry name" value="PPR_rpt"/>
</dbReference>
<dbReference type="PANTHER" id="PTHR47926:SF433">
    <property type="entry name" value="PENTATRICOPEPTIDE REPEAT-CONTAINING PROTEIN"/>
    <property type="match status" value="1"/>
</dbReference>
<feature type="repeat" description="PPR" evidence="2">
    <location>
        <begin position="457"/>
        <end position="491"/>
    </location>
</feature>
<dbReference type="FunFam" id="1.25.40.10:FF:000031">
    <property type="entry name" value="Pentatricopeptide repeat-containing protein mitochondrial"/>
    <property type="match status" value="1"/>
</dbReference>
<dbReference type="InterPro" id="IPR011990">
    <property type="entry name" value="TPR-like_helical_dom_sf"/>
</dbReference>
<gene>
    <name evidence="3" type="primary">PCMP-E76</name>
    <name evidence="3" type="ORF">AXF42_Ash002440</name>
</gene>
<keyword evidence="3" id="KW-0378">Hydrolase</keyword>
<feature type="repeat" description="PPR" evidence="2">
    <location>
        <begin position="426"/>
        <end position="456"/>
    </location>
</feature>
<dbReference type="PANTHER" id="PTHR47926">
    <property type="entry name" value="PENTATRICOPEPTIDE REPEAT-CONTAINING PROTEIN"/>
    <property type="match status" value="1"/>
</dbReference>
<sequence>MAKPPLLFKPLPFDLSLQNSTFFSDLLQSCINSKSLLDARRVHARLLKTHFSSEIFVQNRLLDAYAKCGSPEDALLLFDKMRHRNTFTWNSIIGAHMSWGNLKEGELLFHSMPVPDQCSWNLMISSSAHHGRFKEALEFFNEMHSENFVLNGYSYSSALSACAGLMDSLAGVQIHALISKSPLAYDVYMGSALVDFYSKCRRPSDARRIFDVMPERNAVSWNSLITCYEQNGPVSEALELFVAMMQNGVNHDELTLASVVSACASLAMLREGKQIHARASKCEILRNDLVLANALVDMYAKCNKISVARKIFDRMTVRSIVSETTMLSGYAKSSKVDDARLVFVEMPERNIVAWNALIAGYTQNGEDEEAAKLFLELKRESVCPTHYTFGNVFDACANLSDLQLGQQAHAHALKHGFKFGDELEPDIFVGNSLLDMYNKCGSMHDARKVFDRMLERDVVSWNAMIVGYAQNGHGEEAIMLYNMMLMSEQAPDLVTMIGVLSGCSHAGLVERGLEFFHSMSKVHGLIPARDHYTCMIDLLGRAGRFYEVEKLLREMPVVPDSVLWGSLLAACRVHGNLEMGEWAAGKLFELDPETSGPYVLLSNMYAEKGKWADVDRIRRLMKNRGVNKQPGCSWIEIGRKINVFMVKDRTHPKRKEIYKILRIIRMQMERFGIDLVADVSLDSNFLHIA</sequence>
<dbReference type="EMBL" id="KZ451969">
    <property type="protein sequence ID" value="PKA57136.1"/>
    <property type="molecule type" value="Genomic_DNA"/>
</dbReference>
<dbReference type="GO" id="GO:0003723">
    <property type="term" value="F:RNA binding"/>
    <property type="evidence" value="ECO:0007669"/>
    <property type="project" value="InterPro"/>
</dbReference>
<organism evidence="3 4">
    <name type="scientific">Apostasia shenzhenica</name>
    <dbReference type="NCBI Taxonomy" id="1088818"/>
    <lineage>
        <taxon>Eukaryota</taxon>
        <taxon>Viridiplantae</taxon>
        <taxon>Streptophyta</taxon>
        <taxon>Embryophyta</taxon>
        <taxon>Tracheophyta</taxon>
        <taxon>Spermatophyta</taxon>
        <taxon>Magnoliopsida</taxon>
        <taxon>Liliopsida</taxon>
        <taxon>Asparagales</taxon>
        <taxon>Orchidaceae</taxon>
        <taxon>Apostasioideae</taxon>
        <taxon>Apostasia</taxon>
    </lineage>
</organism>
<dbReference type="InterPro" id="IPR046848">
    <property type="entry name" value="E_motif"/>
</dbReference>
<dbReference type="Pfam" id="PF01535">
    <property type="entry name" value="PPR"/>
    <property type="match status" value="4"/>
</dbReference>
<dbReference type="FunFam" id="1.25.40.10:FF:000366">
    <property type="entry name" value="Pentatricopeptide (PPR) repeat-containing protein"/>
    <property type="match status" value="1"/>
</dbReference>
<protein>
    <submittedName>
        <fullName evidence="3">Pentatricopeptide repeat-containing protein</fullName>
        <ecNumber evidence="3">3.6.4.12</ecNumber>
    </submittedName>
</protein>
<dbReference type="PROSITE" id="PS51375">
    <property type="entry name" value="PPR"/>
    <property type="match status" value="7"/>
</dbReference>
<dbReference type="Gene3D" id="1.25.40.10">
    <property type="entry name" value="Tetratricopeptide repeat domain"/>
    <property type="match status" value="5"/>
</dbReference>
<feature type="repeat" description="PPR" evidence="2">
    <location>
        <begin position="288"/>
        <end position="322"/>
    </location>
</feature>
<proteinExistence type="predicted"/>
<dbReference type="AlphaFoldDB" id="A0A2I0ANU3"/>
<dbReference type="Pfam" id="PF13041">
    <property type="entry name" value="PPR_2"/>
    <property type="match status" value="4"/>
</dbReference>
<keyword evidence="4" id="KW-1185">Reference proteome</keyword>
<dbReference type="GO" id="GO:0003678">
    <property type="term" value="F:DNA helicase activity"/>
    <property type="evidence" value="ECO:0007669"/>
    <property type="project" value="UniProtKB-EC"/>
</dbReference>
<evidence type="ECO:0000256" key="2">
    <source>
        <dbReference type="PROSITE-ProRule" id="PRU00708"/>
    </source>
</evidence>
<feature type="repeat" description="PPR" evidence="2">
    <location>
        <begin position="350"/>
        <end position="384"/>
    </location>
</feature>
<feature type="repeat" description="PPR" evidence="2">
    <location>
        <begin position="116"/>
        <end position="150"/>
    </location>
</feature>
<keyword evidence="1" id="KW-0677">Repeat</keyword>
<name>A0A2I0ANU3_9ASPA</name>
<evidence type="ECO:0000256" key="1">
    <source>
        <dbReference type="ARBA" id="ARBA00022737"/>
    </source>
</evidence>
<dbReference type="FunFam" id="1.25.40.10:FF:000073">
    <property type="entry name" value="Pentatricopeptide repeat-containing protein chloroplastic"/>
    <property type="match status" value="1"/>
</dbReference>
<dbReference type="Pfam" id="PF20431">
    <property type="entry name" value="E_motif"/>
    <property type="match status" value="1"/>
</dbReference>
<dbReference type="Proteomes" id="UP000236161">
    <property type="component" value="Unassembled WGS sequence"/>
</dbReference>
<dbReference type="FunFam" id="1.25.40.10:FF:000442">
    <property type="entry name" value="Pentatricopeptide repeat-containing protein At3g49710"/>
    <property type="match status" value="1"/>
</dbReference>
<evidence type="ECO:0000313" key="4">
    <source>
        <dbReference type="Proteomes" id="UP000236161"/>
    </source>
</evidence>
<dbReference type="OrthoDB" id="1886324at2759"/>
<dbReference type="EC" id="3.6.4.12" evidence="3"/>
<feature type="repeat" description="PPR" evidence="2">
    <location>
        <begin position="54"/>
        <end position="88"/>
    </location>
</feature>
<reference evidence="3 4" key="1">
    <citation type="journal article" date="2017" name="Nature">
        <title>The Apostasia genome and the evolution of orchids.</title>
        <authorList>
            <person name="Zhang G.Q."/>
            <person name="Liu K.W."/>
            <person name="Li Z."/>
            <person name="Lohaus R."/>
            <person name="Hsiao Y.Y."/>
            <person name="Niu S.C."/>
            <person name="Wang J.Y."/>
            <person name="Lin Y.C."/>
            <person name="Xu Q."/>
            <person name="Chen L.J."/>
            <person name="Yoshida K."/>
            <person name="Fujiwara S."/>
            <person name="Wang Z.W."/>
            <person name="Zhang Y.Q."/>
            <person name="Mitsuda N."/>
            <person name="Wang M."/>
            <person name="Liu G.H."/>
            <person name="Pecoraro L."/>
            <person name="Huang H.X."/>
            <person name="Xiao X.J."/>
            <person name="Lin M."/>
            <person name="Wu X.Y."/>
            <person name="Wu W.L."/>
            <person name="Chen Y.Y."/>
            <person name="Chang S.B."/>
            <person name="Sakamoto S."/>
            <person name="Ohme-Takagi M."/>
            <person name="Yagi M."/>
            <person name="Zeng S.J."/>
            <person name="Shen C.Y."/>
            <person name="Yeh C.M."/>
            <person name="Luo Y.B."/>
            <person name="Tsai W.C."/>
            <person name="Van de Peer Y."/>
            <person name="Liu Z.J."/>
        </authorList>
    </citation>
    <scope>NUCLEOTIDE SEQUENCE [LARGE SCALE GENOMIC DNA]</scope>
    <source>
        <strain evidence="4">cv. Shenzhen</strain>
        <tissue evidence="3">Stem</tissue>
    </source>
</reference>
<feature type="repeat" description="PPR" evidence="2">
    <location>
        <begin position="217"/>
        <end position="251"/>
    </location>
</feature>
<dbReference type="NCBIfam" id="TIGR00756">
    <property type="entry name" value="PPR"/>
    <property type="match status" value="8"/>
</dbReference>
<dbReference type="GO" id="GO:0016787">
    <property type="term" value="F:hydrolase activity"/>
    <property type="evidence" value="ECO:0007669"/>
    <property type="project" value="UniProtKB-KW"/>
</dbReference>
<evidence type="ECO:0000313" key="3">
    <source>
        <dbReference type="EMBL" id="PKA57136.1"/>
    </source>
</evidence>
<dbReference type="InterPro" id="IPR046960">
    <property type="entry name" value="PPR_At4g14850-like_plant"/>
</dbReference>
<dbReference type="FunFam" id="1.25.40.10:FF:001181">
    <property type="entry name" value="PPR containing plant-like protein"/>
    <property type="match status" value="1"/>
</dbReference>